<dbReference type="GeneID" id="5428580"/>
<dbReference type="PANTHER" id="PTHR36142">
    <property type="entry name" value="METALLO-HYDROLASE/OXIDOREDUCTASE SUPERFAMILY PROTEIN"/>
    <property type="match status" value="1"/>
</dbReference>
<evidence type="ECO:0000313" key="2">
    <source>
        <dbReference type="Proteomes" id="UP000001798"/>
    </source>
</evidence>
<dbReference type="OrthoDB" id="9971601at2759"/>
<organism evidence="1 2">
    <name type="scientific">Botryotinia fuckeliana (strain B05.10)</name>
    <name type="common">Noble rot fungus</name>
    <name type="synonym">Botrytis cinerea</name>
    <dbReference type="NCBI Taxonomy" id="332648"/>
    <lineage>
        <taxon>Eukaryota</taxon>
        <taxon>Fungi</taxon>
        <taxon>Dikarya</taxon>
        <taxon>Ascomycota</taxon>
        <taxon>Pezizomycotina</taxon>
        <taxon>Leotiomycetes</taxon>
        <taxon>Helotiales</taxon>
        <taxon>Sclerotiniaceae</taxon>
        <taxon>Botrytis</taxon>
    </lineage>
</organism>
<protein>
    <recommendedName>
        <fullName evidence="3">Major facilitator superfamily protein</fullName>
    </recommendedName>
</protein>
<evidence type="ECO:0008006" key="3">
    <source>
        <dbReference type="Google" id="ProtNLM"/>
    </source>
</evidence>
<dbReference type="InterPro" id="IPR036866">
    <property type="entry name" value="RibonucZ/Hydroxyglut_hydro"/>
</dbReference>
<dbReference type="AlphaFoldDB" id="A0A384JIU8"/>
<reference evidence="1 2" key="1">
    <citation type="journal article" date="2011" name="PLoS Genet.">
        <title>Genomic analysis of the necrotrophic fungal pathogens Sclerotinia sclerotiorum and Botrytis cinerea.</title>
        <authorList>
            <person name="Amselem J."/>
            <person name="Cuomo C.A."/>
            <person name="van Kan J.A."/>
            <person name="Viaud M."/>
            <person name="Benito E.P."/>
            <person name="Couloux A."/>
            <person name="Coutinho P.M."/>
            <person name="de Vries R.P."/>
            <person name="Dyer P.S."/>
            <person name="Fillinger S."/>
            <person name="Fournier E."/>
            <person name="Gout L."/>
            <person name="Hahn M."/>
            <person name="Kohn L."/>
            <person name="Lapalu N."/>
            <person name="Plummer K.M."/>
            <person name="Pradier J.M."/>
            <person name="Quevillon E."/>
            <person name="Sharon A."/>
            <person name="Simon A."/>
            <person name="ten Have A."/>
            <person name="Tudzynski B."/>
            <person name="Tudzynski P."/>
            <person name="Wincker P."/>
            <person name="Andrew M."/>
            <person name="Anthouard V."/>
            <person name="Beever R.E."/>
            <person name="Beffa R."/>
            <person name="Benoit I."/>
            <person name="Bouzid O."/>
            <person name="Brault B."/>
            <person name="Chen Z."/>
            <person name="Choquer M."/>
            <person name="Collemare J."/>
            <person name="Cotton P."/>
            <person name="Danchin E.G."/>
            <person name="Da Silva C."/>
            <person name="Gautier A."/>
            <person name="Giraud C."/>
            <person name="Giraud T."/>
            <person name="Gonzalez C."/>
            <person name="Grossetete S."/>
            <person name="Guldener U."/>
            <person name="Henrissat B."/>
            <person name="Howlett B.J."/>
            <person name="Kodira C."/>
            <person name="Kretschmer M."/>
            <person name="Lappartient A."/>
            <person name="Leroch M."/>
            <person name="Levis C."/>
            <person name="Mauceli E."/>
            <person name="Neuveglise C."/>
            <person name="Oeser B."/>
            <person name="Pearson M."/>
            <person name="Poulain J."/>
            <person name="Poussereau N."/>
            <person name="Quesneville H."/>
            <person name="Rascle C."/>
            <person name="Schumacher J."/>
            <person name="Segurens B."/>
            <person name="Sexton A."/>
            <person name="Silva E."/>
            <person name="Sirven C."/>
            <person name="Soanes D.M."/>
            <person name="Talbot N.J."/>
            <person name="Templeton M."/>
            <person name="Yandava C."/>
            <person name="Yarden O."/>
            <person name="Zeng Q."/>
            <person name="Rollins J.A."/>
            <person name="Lebrun M.H."/>
            <person name="Dickman M."/>
        </authorList>
    </citation>
    <scope>NUCLEOTIDE SEQUENCE [LARGE SCALE GENOMIC DNA]</scope>
    <source>
        <strain evidence="1 2">B05.10</strain>
    </source>
</reference>
<keyword evidence="2" id="KW-1185">Reference proteome</keyword>
<dbReference type="Gene3D" id="3.60.15.10">
    <property type="entry name" value="Ribonuclease Z/Hydroxyacylglutathione hydrolase-like"/>
    <property type="match status" value="1"/>
</dbReference>
<dbReference type="RefSeq" id="XP_001548079.1">
    <property type="nucleotide sequence ID" value="XM_001548029.2"/>
</dbReference>
<proteinExistence type="predicted"/>
<dbReference type="EMBL" id="CP009809">
    <property type="protein sequence ID" value="ATZ50327.1"/>
    <property type="molecule type" value="Genomic_DNA"/>
</dbReference>
<dbReference type="Proteomes" id="UP000001798">
    <property type="component" value="Chromosome 5"/>
</dbReference>
<reference evidence="1 2" key="3">
    <citation type="journal article" date="2017" name="Mol. Plant Pathol.">
        <title>A gapless genome sequence of the fungus Botrytis cinerea.</title>
        <authorList>
            <person name="Van Kan J.A."/>
            <person name="Stassen J.H."/>
            <person name="Mosbach A."/>
            <person name="Van Der Lee T.A."/>
            <person name="Faino L."/>
            <person name="Farmer A.D."/>
            <person name="Papasotiriou D.G."/>
            <person name="Zhou S."/>
            <person name="Seidl M.F."/>
            <person name="Cottam E."/>
            <person name="Edel D."/>
            <person name="Hahn M."/>
            <person name="Schwartz D.C."/>
            <person name="Dietrich R.A."/>
            <person name="Widdison S."/>
            <person name="Scalliet G."/>
        </authorList>
    </citation>
    <scope>NUCLEOTIDE SEQUENCE [LARGE SCALE GENOMIC DNA]</scope>
    <source>
        <strain evidence="1 2">B05.10</strain>
    </source>
</reference>
<dbReference type="PANTHER" id="PTHR36142:SF2">
    <property type="entry name" value="METALLO-HYDROLASE_OXIDOREDUCTASE SUPERFAMILY PROTEIN"/>
    <property type="match status" value="1"/>
</dbReference>
<evidence type="ECO:0000313" key="1">
    <source>
        <dbReference type="EMBL" id="ATZ50327.1"/>
    </source>
</evidence>
<dbReference type="VEuPathDB" id="FungiDB:Bcin05g06870"/>
<sequence>MNQPINLISALHRTTLNESIRDTLDTSRPLITHLNADTTWLLSIPYPDAAENLFKKAYYHILIDPWLRGGQSDVAAFFSQQWHANPSAVQSIAEIEGFIKNIEEVVHKKEIVSDRSWIDAVVVSHEFTDHMHKETLLEIAHTVPVFATSKAAAAITSWEHFDHVEEIPRFGGDWKESSTECLPGWVGISRVAKAGEDLLYYHSAIMITFSTSSERNTSGGDANDNVPEAVIYTPHGIDPGDLTLVGNAQPPIRTLALLHGLQDISLPRAQLNKGAYNGLKVQRLLNAKYWVGTHDEVKVGGGIVSWFLNRKVVTLKEALEREVAENGESGDVKKVGDIKFLEVGNGESLILI</sequence>
<name>A0A384JIU8_BOTFB</name>
<gene>
    <name evidence="1" type="ORF">BCIN_05g06870</name>
</gene>
<accession>A0A384JIU8</accession>
<dbReference type="OMA" id="WFSTQWH"/>
<dbReference type="KEGG" id="bfu:BCIN_05g06870"/>
<reference evidence="1 2" key="2">
    <citation type="journal article" date="2012" name="Eukaryot. Cell">
        <title>Genome update of Botrytis cinerea strains B05.10 and T4.</title>
        <authorList>
            <person name="Staats M."/>
            <person name="van Kan J.A."/>
        </authorList>
    </citation>
    <scope>NUCLEOTIDE SEQUENCE [LARGE SCALE GENOMIC DNA]</scope>
    <source>
        <strain evidence="1 2">B05.10</strain>
    </source>
</reference>